<gene>
    <name evidence="1" type="ORF">AAH949_03365</name>
</gene>
<dbReference type="EMBL" id="CP155620">
    <property type="protein sequence ID" value="XBJ29882.1"/>
    <property type="molecule type" value="Genomic_DNA"/>
</dbReference>
<sequence length="128" mass="15387">MRWFDTEIFYPYGSFTIKSITIQFIKFDETISFLSNTTIKNFKLLNGFESFGSFENNHTFKELCAKYTQKALETMNLEEKVNLYKLYQANIEIFFNQEIDHNVFIIDFPPYIQEIKTYLKDKNEPNKQ</sequence>
<reference evidence="1" key="1">
    <citation type="submission" date="2024-05" db="EMBL/GenBank/DDBJ databases">
        <title>Campylobacter coli isolated from environmental waters in Slovenia.</title>
        <authorList>
            <person name="Zautner A.E."/>
            <person name="Bunk B."/>
            <person name="Riedel T."/>
            <person name="Sproeer C."/>
        </authorList>
    </citation>
    <scope>NUCLEOTIDE SEQUENCE</scope>
    <source>
        <strain evidence="1">CCS1377</strain>
    </source>
</reference>
<dbReference type="RefSeq" id="WP_348518978.1">
    <property type="nucleotide sequence ID" value="NZ_CP155620.1"/>
</dbReference>
<dbReference type="AlphaFoldDB" id="A0AAU7EAU7"/>
<protein>
    <submittedName>
        <fullName evidence="1">Uncharacterized protein</fullName>
    </submittedName>
</protein>
<proteinExistence type="predicted"/>
<accession>A0AAU7EAU7</accession>
<name>A0AAU7EAU7_9BACT</name>
<organism evidence="1">
    <name type="scientific">Campylobacter sp. CCS1377</name>
    <dbReference type="NCBI Taxonomy" id="3158229"/>
    <lineage>
        <taxon>Bacteria</taxon>
        <taxon>Pseudomonadati</taxon>
        <taxon>Campylobacterota</taxon>
        <taxon>Epsilonproteobacteria</taxon>
        <taxon>Campylobacterales</taxon>
        <taxon>Campylobacteraceae</taxon>
        <taxon>Campylobacter</taxon>
    </lineage>
</organism>
<evidence type="ECO:0000313" key="1">
    <source>
        <dbReference type="EMBL" id="XBJ29882.1"/>
    </source>
</evidence>